<evidence type="ECO:0000256" key="1">
    <source>
        <dbReference type="SAM" id="Coils"/>
    </source>
</evidence>
<dbReference type="Proteomes" id="UP001202248">
    <property type="component" value="Unassembled WGS sequence"/>
</dbReference>
<organism evidence="2 3">
    <name type="scientific">Niabella ginsengisoli</name>
    <dbReference type="NCBI Taxonomy" id="522298"/>
    <lineage>
        <taxon>Bacteria</taxon>
        <taxon>Pseudomonadati</taxon>
        <taxon>Bacteroidota</taxon>
        <taxon>Chitinophagia</taxon>
        <taxon>Chitinophagales</taxon>
        <taxon>Chitinophagaceae</taxon>
        <taxon>Niabella</taxon>
    </lineage>
</organism>
<proteinExistence type="predicted"/>
<keyword evidence="3" id="KW-1185">Reference proteome</keyword>
<reference evidence="2 3" key="1">
    <citation type="submission" date="2022-02" db="EMBL/GenBank/DDBJ databases">
        <authorList>
            <person name="Min J."/>
        </authorList>
    </citation>
    <scope>NUCLEOTIDE SEQUENCE [LARGE SCALE GENOMIC DNA]</scope>
    <source>
        <strain evidence="2 3">GR10-1</strain>
    </source>
</reference>
<gene>
    <name evidence="2" type="ORF">MKP09_18130</name>
</gene>
<dbReference type="EMBL" id="JAKWBL010000004">
    <property type="protein sequence ID" value="MCH5599692.1"/>
    <property type="molecule type" value="Genomic_DNA"/>
</dbReference>
<comment type="caution">
    <text evidence="2">The sequence shown here is derived from an EMBL/GenBank/DDBJ whole genome shotgun (WGS) entry which is preliminary data.</text>
</comment>
<evidence type="ECO:0000313" key="3">
    <source>
        <dbReference type="Proteomes" id="UP001202248"/>
    </source>
</evidence>
<feature type="coiled-coil region" evidence="1">
    <location>
        <begin position="3"/>
        <end position="37"/>
    </location>
</feature>
<sequence>MEKLEKLEAMDKILRELEDLKNSETSVLKKVAQIEAENINLGIGLLDKTLPDIHEHSDKSIEAIDSLLISFTEHRDKFVKDNNLGPKEDEVAS</sequence>
<keyword evidence="1" id="KW-0175">Coiled coil</keyword>
<name>A0ABS9SMU1_9BACT</name>
<evidence type="ECO:0000313" key="2">
    <source>
        <dbReference type="EMBL" id="MCH5599692.1"/>
    </source>
</evidence>
<protein>
    <submittedName>
        <fullName evidence="2">Uncharacterized protein</fullName>
    </submittedName>
</protein>
<dbReference type="RefSeq" id="WP_240831726.1">
    <property type="nucleotide sequence ID" value="NZ_JAKWBL010000004.1"/>
</dbReference>
<accession>A0ABS9SMU1</accession>